<dbReference type="AlphaFoldDB" id="A0AAV3WE76"/>
<evidence type="ECO:0000313" key="2">
    <source>
        <dbReference type="EMBL" id="GET35319.1"/>
    </source>
</evidence>
<reference evidence="2" key="1">
    <citation type="submission" date="2019-10" db="EMBL/GenBank/DDBJ databases">
        <title>Draft genome sequece of Microseira wollei NIES-4236.</title>
        <authorList>
            <person name="Yamaguchi H."/>
            <person name="Suzuki S."/>
            <person name="Kawachi M."/>
        </authorList>
    </citation>
    <scope>NUCLEOTIDE SEQUENCE</scope>
    <source>
        <strain evidence="2">NIES-4236</strain>
    </source>
</reference>
<dbReference type="Proteomes" id="UP001050975">
    <property type="component" value="Unassembled WGS sequence"/>
</dbReference>
<evidence type="ECO:0000256" key="1">
    <source>
        <dbReference type="SAM" id="SignalP"/>
    </source>
</evidence>
<name>A0AAV3WE76_9CYAN</name>
<organism evidence="2 3">
    <name type="scientific">Microseira wollei NIES-4236</name>
    <dbReference type="NCBI Taxonomy" id="2530354"/>
    <lineage>
        <taxon>Bacteria</taxon>
        <taxon>Bacillati</taxon>
        <taxon>Cyanobacteriota</taxon>
        <taxon>Cyanophyceae</taxon>
        <taxon>Oscillatoriophycideae</taxon>
        <taxon>Aerosakkonematales</taxon>
        <taxon>Aerosakkonemataceae</taxon>
        <taxon>Microseira</taxon>
    </lineage>
</organism>
<dbReference type="EMBL" id="BLAY01000001">
    <property type="protein sequence ID" value="GET35319.1"/>
    <property type="molecule type" value="Genomic_DNA"/>
</dbReference>
<feature type="signal peptide" evidence="1">
    <location>
        <begin position="1"/>
        <end position="32"/>
    </location>
</feature>
<comment type="caution">
    <text evidence="2">The sequence shown here is derived from an EMBL/GenBank/DDBJ whole genome shotgun (WGS) entry which is preliminary data.</text>
</comment>
<proteinExistence type="predicted"/>
<protein>
    <submittedName>
        <fullName evidence="2">Uncharacterized protein</fullName>
    </submittedName>
</protein>
<dbReference type="RefSeq" id="WP_226572600.1">
    <property type="nucleotide sequence ID" value="NZ_BLAY01000001.1"/>
</dbReference>
<accession>A0AAV3WE76</accession>
<keyword evidence="1" id="KW-0732">Signal</keyword>
<feature type="chain" id="PRO_5043607259" evidence="1">
    <location>
        <begin position="33"/>
        <end position="154"/>
    </location>
</feature>
<sequence length="154" mass="16845">MTLMHRFNHNPALKLTLAAVGSLLFLTPSVKAAIADSSISSIHNRTTLGHVADDRPMLVAQADSVCPPNSGGSQFVTAETTSFYIYICGGDLPNTYVGVAKNRRTGGIILPLQSSSNDRFVAVNRNVRYTLTRSELIVTQNGRVIVRERATWKW</sequence>
<gene>
    <name evidence="2" type="ORF">MiSe_00610</name>
</gene>
<evidence type="ECO:0000313" key="3">
    <source>
        <dbReference type="Proteomes" id="UP001050975"/>
    </source>
</evidence>
<keyword evidence="3" id="KW-1185">Reference proteome</keyword>